<protein>
    <recommendedName>
        <fullName evidence="1">GmrSD restriction endonucleases C-terminal domain-containing protein</fullName>
    </recommendedName>
</protein>
<gene>
    <name evidence="2" type="ORF">CPPEL_06600</name>
</gene>
<reference evidence="2 3" key="1">
    <citation type="submission" date="2018-11" db="EMBL/GenBank/DDBJ databases">
        <authorList>
            <person name="Kleinhagauer T."/>
            <person name="Glaeser S.P."/>
            <person name="Spergser J."/>
            <person name="Ruckert C."/>
            <person name="Kaempfer P."/>
            <person name="Busse H.-J."/>
        </authorList>
    </citation>
    <scope>NUCLEOTIDE SEQUENCE [LARGE SCALE GENOMIC DNA]</scope>
    <source>
        <strain evidence="2 3">812CH</strain>
    </source>
</reference>
<proteinExistence type="predicted"/>
<name>A0A3G6IUK2_9CORY</name>
<evidence type="ECO:0000313" key="2">
    <source>
        <dbReference type="EMBL" id="AZA09431.1"/>
    </source>
</evidence>
<dbReference type="Proteomes" id="UP000271426">
    <property type="component" value="Chromosome"/>
</dbReference>
<dbReference type="InterPro" id="IPR011089">
    <property type="entry name" value="GmrSD_C"/>
</dbReference>
<organism evidence="2 3">
    <name type="scientific">Corynebacterium pseudopelargi</name>
    <dbReference type="NCBI Taxonomy" id="2080757"/>
    <lineage>
        <taxon>Bacteria</taxon>
        <taxon>Bacillati</taxon>
        <taxon>Actinomycetota</taxon>
        <taxon>Actinomycetes</taxon>
        <taxon>Mycobacteriales</taxon>
        <taxon>Corynebacteriaceae</taxon>
        <taxon>Corynebacterium</taxon>
    </lineage>
</organism>
<dbReference type="PANTHER" id="PTHR24094:SF15">
    <property type="entry name" value="AMP-DEPENDENT SYNTHETASE_LIGASE DOMAIN-CONTAINING PROTEIN-RELATED"/>
    <property type="match status" value="1"/>
</dbReference>
<dbReference type="EMBL" id="CP033898">
    <property type="protein sequence ID" value="AZA09431.1"/>
    <property type="molecule type" value="Genomic_DNA"/>
</dbReference>
<feature type="domain" description="GmrSD restriction endonucleases C-terminal" evidence="1">
    <location>
        <begin position="103"/>
        <end position="242"/>
    </location>
</feature>
<evidence type="ECO:0000313" key="3">
    <source>
        <dbReference type="Proteomes" id="UP000271426"/>
    </source>
</evidence>
<sequence>MQAFEFQFDHIGGCLLHSFPMRSKLPRLLVACAVFITLTSIAWQVAQERGWIPEQITTPVPAHGAVDQLIIRQPEATPPYDRDAFGQAWSDDVDVPGGHNGCDTRNDMLQRDLSNITFKPNTRNCVVTSGYLQDPYSGLGHQFLKGNRTSTEVQIDHVVALADAWQSGAWRWDADLRRNFANDPANLQATLAAENQNKKAKTADQWLPSDPAYACTYVQRQVDLKLHYQLSVTQEEHDAMARILNGCN</sequence>
<dbReference type="AlphaFoldDB" id="A0A3G6IUK2"/>
<keyword evidence="3" id="KW-1185">Reference proteome</keyword>
<dbReference type="KEGG" id="cpso:CPPEL_06600"/>
<dbReference type="Pfam" id="PF07510">
    <property type="entry name" value="GmrSD_C"/>
    <property type="match status" value="1"/>
</dbReference>
<evidence type="ECO:0000259" key="1">
    <source>
        <dbReference type="Pfam" id="PF07510"/>
    </source>
</evidence>
<accession>A0A3G6IUK2</accession>
<dbReference type="PANTHER" id="PTHR24094">
    <property type="entry name" value="SECRETED PROTEIN"/>
    <property type="match status" value="1"/>
</dbReference>